<dbReference type="AlphaFoldDB" id="A0AAU7QJM6"/>
<dbReference type="Gene3D" id="2.60.40.1120">
    <property type="entry name" value="Carboxypeptidase-like, regulatory domain"/>
    <property type="match status" value="1"/>
</dbReference>
<evidence type="ECO:0000256" key="8">
    <source>
        <dbReference type="ARBA" id="ARBA00023237"/>
    </source>
</evidence>
<keyword evidence="13" id="KW-0675">Receptor</keyword>
<dbReference type="InterPro" id="IPR037066">
    <property type="entry name" value="Plug_dom_sf"/>
</dbReference>
<dbReference type="InterPro" id="IPR012910">
    <property type="entry name" value="Plug_dom"/>
</dbReference>
<evidence type="ECO:0000256" key="6">
    <source>
        <dbReference type="ARBA" id="ARBA00023077"/>
    </source>
</evidence>
<dbReference type="PANTHER" id="PTHR30069:SF46">
    <property type="entry name" value="OAR PROTEIN"/>
    <property type="match status" value="1"/>
</dbReference>
<evidence type="ECO:0000313" key="13">
    <source>
        <dbReference type="EMBL" id="XBS89607.1"/>
    </source>
</evidence>
<feature type="short sequence motif" description="TonB C-terminal box" evidence="10">
    <location>
        <begin position="1002"/>
        <end position="1019"/>
    </location>
</feature>
<name>A0AAU7QJM6_9GAMM</name>
<evidence type="ECO:0000256" key="1">
    <source>
        <dbReference type="ARBA" id="ARBA00004571"/>
    </source>
</evidence>
<dbReference type="PROSITE" id="PS52016">
    <property type="entry name" value="TONB_DEPENDENT_REC_3"/>
    <property type="match status" value="1"/>
</dbReference>
<dbReference type="Pfam" id="PF07715">
    <property type="entry name" value="Plug"/>
    <property type="match status" value="1"/>
</dbReference>
<keyword evidence="6" id="KW-0798">TonB box</keyword>
<accession>A0AAU7QJM6</accession>
<comment type="subcellular location">
    <subcellularLocation>
        <location evidence="1 9">Cell outer membrane</location>
        <topology evidence="1 9">Multi-pass membrane protein</topology>
    </subcellularLocation>
</comment>
<evidence type="ECO:0000256" key="9">
    <source>
        <dbReference type="PROSITE-ProRule" id="PRU01360"/>
    </source>
</evidence>
<keyword evidence="7 9" id="KW-0472">Membrane</keyword>
<keyword evidence="5 11" id="KW-0732">Signal</keyword>
<evidence type="ECO:0000256" key="2">
    <source>
        <dbReference type="ARBA" id="ARBA00022448"/>
    </source>
</evidence>
<feature type="signal peptide" evidence="11">
    <location>
        <begin position="1"/>
        <end position="30"/>
    </location>
</feature>
<keyword evidence="2 9" id="KW-0813">Transport</keyword>
<evidence type="ECO:0000256" key="7">
    <source>
        <dbReference type="ARBA" id="ARBA00023136"/>
    </source>
</evidence>
<evidence type="ECO:0000259" key="12">
    <source>
        <dbReference type="Pfam" id="PF07715"/>
    </source>
</evidence>
<dbReference type="EMBL" id="CP157948">
    <property type="protein sequence ID" value="XBS89607.1"/>
    <property type="molecule type" value="Genomic_DNA"/>
</dbReference>
<dbReference type="SUPFAM" id="SSF56935">
    <property type="entry name" value="Porins"/>
    <property type="match status" value="1"/>
</dbReference>
<gene>
    <name evidence="13" type="ORF">ABNK63_14580</name>
</gene>
<dbReference type="Gene3D" id="2.40.170.20">
    <property type="entry name" value="TonB-dependent receptor, beta-barrel domain"/>
    <property type="match status" value="1"/>
</dbReference>
<dbReference type="GO" id="GO:0009279">
    <property type="term" value="C:cell outer membrane"/>
    <property type="evidence" value="ECO:0007669"/>
    <property type="project" value="UniProtKB-SubCell"/>
</dbReference>
<sequence length="1019" mass="110370">MKNHSPARGVLLRRNLLATALFSGMCLVGAAHGQATTGSIFGQVPDAQGATVVVSSASGVTRQATIDAQGHYALTSLPLGTYTVNLLRDGKVVDSRSNVSLRVGSGAEVSFGKAARADVSELSSVSVSANALPSIDVTSVDSRTVITAEQLARLPLARSAEAIALLAPGVVAGSDYFGGPTGNALVSFGGSSVTENAYYINGFNTTDPLSGFGGFALPYGSIDQQEILNGGYSAAYGRSDGGVINQVGKRGTDTWQFGAQLSWTPAFARGEQRDIDYVNGPDKGKLYNRNADENSWTTVESLYAGGPLIKDKLFVFASVEAERRQGNSTSSTDSNLSTRYRNDYPKWYAKLDWNINDSNILEVTGASTKRAYSADVYNYDYATGATGSFNSHAVSTKVGADLYTGKFTSYLTDNLTLSVLYGRMDGTYYNEIIGYDPTYPRLYSSYNQNPALNGGTVITSPGTVGAVNDPAHTTRNTNLRLDLSYRLGDHTLTGGIDNQSVQDLHDGNKMAGQGFAWEYNKGAPGNPIIGAPGDDPYVAAPNGYPGGGTGYYVAKYKRYGGGSVRVEQRAQYLEDSWQINDRWMVKFGIRNDQFTNYNPNGVAYLRLTKPQWAPRVGFSWDVNGDSSFKVYGNAGRYFLAMPATVAMRQAGAPLYTREYFTYTGIDAHGQPTGLTPIDTSRGLGAPISANREYGQSKDPNTVAATNLKSEYQDEFIAGFDRKLGDAWVYGAKATYRNLRTAIDDYSDSASVAAKMDRMGIDPATYDAGLISGAYLFNPGRTNILKVAKLDGSGYYSVPMTTADFGFNSGIKRHYYGLDVYLEHPFDGKWFGKVDYLFSRSYGNSEGQVRTDIGQTDVSATVDWDFGSLMQYANGELSNSRRHQLKAYGSYQLAAEWLVSGNLAIISGAPRSCLGKFGPAESNPTGYGDYYHWCGGVPSRPGDAGHNPWQYTLSLSTEYRPLWAEKKLAFNVMVYNVLDNRVTTQTSPFYGETGALDPTYGMAVSQSQPRYVRFGVTYDF</sequence>
<dbReference type="InterPro" id="IPR039426">
    <property type="entry name" value="TonB-dep_rcpt-like"/>
</dbReference>
<evidence type="ECO:0000256" key="10">
    <source>
        <dbReference type="PROSITE-ProRule" id="PRU10144"/>
    </source>
</evidence>
<dbReference type="GO" id="GO:0015344">
    <property type="term" value="F:siderophore uptake transmembrane transporter activity"/>
    <property type="evidence" value="ECO:0007669"/>
    <property type="project" value="TreeGrafter"/>
</dbReference>
<keyword evidence="8 9" id="KW-0998">Cell outer membrane</keyword>
<dbReference type="InterPro" id="IPR036942">
    <property type="entry name" value="Beta-barrel_TonB_sf"/>
</dbReference>
<evidence type="ECO:0000256" key="3">
    <source>
        <dbReference type="ARBA" id="ARBA00022452"/>
    </source>
</evidence>
<dbReference type="InterPro" id="IPR010917">
    <property type="entry name" value="TonB_rcpt_CS"/>
</dbReference>
<keyword evidence="3 9" id="KW-1134">Transmembrane beta strand</keyword>
<evidence type="ECO:0000256" key="5">
    <source>
        <dbReference type="ARBA" id="ARBA00022729"/>
    </source>
</evidence>
<dbReference type="SUPFAM" id="SSF49452">
    <property type="entry name" value="Starch-binding domain-like"/>
    <property type="match status" value="1"/>
</dbReference>
<evidence type="ECO:0000256" key="11">
    <source>
        <dbReference type="SAM" id="SignalP"/>
    </source>
</evidence>
<comment type="similarity">
    <text evidence="9">Belongs to the TonB-dependent receptor family.</text>
</comment>
<dbReference type="Gene3D" id="2.170.130.10">
    <property type="entry name" value="TonB-dependent receptor, plug domain"/>
    <property type="match status" value="1"/>
</dbReference>
<dbReference type="GO" id="GO:0044718">
    <property type="term" value="P:siderophore transmembrane transport"/>
    <property type="evidence" value="ECO:0007669"/>
    <property type="project" value="TreeGrafter"/>
</dbReference>
<organism evidence="13">
    <name type="scientific">Rhodanobacter sp. IGA1.0</name>
    <dbReference type="NCBI Taxonomy" id="3158582"/>
    <lineage>
        <taxon>Bacteria</taxon>
        <taxon>Pseudomonadati</taxon>
        <taxon>Pseudomonadota</taxon>
        <taxon>Gammaproteobacteria</taxon>
        <taxon>Lysobacterales</taxon>
        <taxon>Rhodanobacteraceae</taxon>
        <taxon>Rhodanobacter</taxon>
    </lineage>
</organism>
<dbReference type="PANTHER" id="PTHR30069">
    <property type="entry name" value="TONB-DEPENDENT OUTER MEMBRANE RECEPTOR"/>
    <property type="match status" value="1"/>
</dbReference>
<feature type="chain" id="PRO_5043403315" evidence="11">
    <location>
        <begin position="31"/>
        <end position="1019"/>
    </location>
</feature>
<feature type="domain" description="TonB-dependent receptor plug" evidence="12">
    <location>
        <begin position="141"/>
        <end position="242"/>
    </location>
</feature>
<protein>
    <submittedName>
        <fullName evidence="13">TonB-dependent receptor</fullName>
    </submittedName>
</protein>
<reference evidence="13" key="1">
    <citation type="submission" date="2024-06" db="EMBL/GenBank/DDBJ databases">
        <authorList>
            <person name="Sun Y."/>
        </authorList>
    </citation>
    <scope>NUCLEOTIDE SEQUENCE</scope>
    <source>
        <strain evidence="13">IGA1.0</strain>
    </source>
</reference>
<dbReference type="Pfam" id="PF13620">
    <property type="entry name" value="CarboxypepD_reg"/>
    <property type="match status" value="1"/>
</dbReference>
<dbReference type="RefSeq" id="WP_350016025.1">
    <property type="nucleotide sequence ID" value="NZ_CP157948.1"/>
</dbReference>
<dbReference type="PROSITE" id="PS01156">
    <property type="entry name" value="TONB_DEPENDENT_REC_2"/>
    <property type="match status" value="1"/>
</dbReference>
<evidence type="ECO:0000256" key="4">
    <source>
        <dbReference type="ARBA" id="ARBA00022692"/>
    </source>
</evidence>
<dbReference type="GO" id="GO:0030246">
    <property type="term" value="F:carbohydrate binding"/>
    <property type="evidence" value="ECO:0007669"/>
    <property type="project" value="InterPro"/>
</dbReference>
<proteinExistence type="inferred from homology"/>
<dbReference type="InterPro" id="IPR013784">
    <property type="entry name" value="Carb-bd-like_fold"/>
</dbReference>
<keyword evidence="4 9" id="KW-0812">Transmembrane</keyword>